<keyword evidence="3" id="KW-0804">Transcription</keyword>
<organism evidence="5 6">
    <name type="scientific">Paenibacillus violae</name>
    <dbReference type="NCBI Taxonomy" id="3077234"/>
    <lineage>
        <taxon>Bacteria</taxon>
        <taxon>Bacillati</taxon>
        <taxon>Bacillota</taxon>
        <taxon>Bacilli</taxon>
        <taxon>Bacillales</taxon>
        <taxon>Paenibacillaceae</taxon>
        <taxon>Paenibacillus</taxon>
    </lineage>
</organism>
<dbReference type="SUPFAM" id="SSF47413">
    <property type="entry name" value="lambda repressor-like DNA-binding domains"/>
    <property type="match status" value="1"/>
</dbReference>
<evidence type="ECO:0000259" key="4">
    <source>
        <dbReference type="PROSITE" id="PS50943"/>
    </source>
</evidence>
<evidence type="ECO:0000256" key="3">
    <source>
        <dbReference type="ARBA" id="ARBA00023163"/>
    </source>
</evidence>
<dbReference type="Proteomes" id="UP001260980">
    <property type="component" value="Unassembled WGS sequence"/>
</dbReference>
<dbReference type="InterPro" id="IPR001387">
    <property type="entry name" value="Cro/C1-type_HTH"/>
</dbReference>
<dbReference type="EMBL" id="JAWCUD010000009">
    <property type="protein sequence ID" value="MDU0203994.1"/>
    <property type="molecule type" value="Genomic_DNA"/>
</dbReference>
<evidence type="ECO:0000256" key="1">
    <source>
        <dbReference type="ARBA" id="ARBA00023015"/>
    </source>
</evidence>
<evidence type="ECO:0000313" key="6">
    <source>
        <dbReference type="Proteomes" id="UP001260980"/>
    </source>
</evidence>
<dbReference type="Pfam" id="PF01381">
    <property type="entry name" value="HTH_3"/>
    <property type="match status" value="1"/>
</dbReference>
<keyword evidence="2" id="KW-0238">DNA-binding</keyword>
<evidence type="ECO:0000313" key="5">
    <source>
        <dbReference type="EMBL" id="MDU0203994.1"/>
    </source>
</evidence>
<keyword evidence="1" id="KW-0805">Transcription regulation</keyword>
<sequence length="114" mass="12986">MGGDILKIVGARVRDIRKAHGLTQEQLAEVSGFHFTYIGAVERGEKNITLLNLEKLAEALETEVQELFGYAELNIGKENSKQRDLQDVLDLLIRQSNDEIKRAKFILSELYRNK</sequence>
<keyword evidence="6" id="KW-1185">Reference proteome</keyword>
<dbReference type="InterPro" id="IPR050807">
    <property type="entry name" value="TransReg_Diox_bact_type"/>
</dbReference>
<protein>
    <submittedName>
        <fullName evidence="5">Helix-turn-helix transcriptional regulator</fullName>
    </submittedName>
</protein>
<name>A0ABU3RIZ5_9BACL</name>
<dbReference type="SMART" id="SM00530">
    <property type="entry name" value="HTH_XRE"/>
    <property type="match status" value="1"/>
</dbReference>
<dbReference type="PROSITE" id="PS50943">
    <property type="entry name" value="HTH_CROC1"/>
    <property type="match status" value="1"/>
</dbReference>
<dbReference type="CDD" id="cd00093">
    <property type="entry name" value="HTH_XRE"/>
    <property type="match status" value="1"/>
</dbReference>
<reference evidence="5 6" key="1">
    <citation type="submission" date="2023-10" db="EMBL/GenBank/DDBJ databases">
        <title>Paenibacillus strain PFR10 Genome sequencing and assembly.</title>
        <authorList>
            <person name="Kim I."/>
        </authorList>
    </citation>
    <scope>NUCLEOTIDE SEQUENCE [LARGE SCALE GENOMIC DNA]</scope>
    <source>
        <strain evidence="5 6">PFR10</strain>
    </source>
</reference>
<dbReference type="PANTHER" id="PTHR46797:SF23">
    <property type="entry name" value="HTH-TYPE TRANSCRIPTIONAL REGULATOR SUTR"/>
    <property type="match status" value="1"/>
</dbReference>
<dbReference type="InterPro" id="IPR010982">
    <property type="entry name" value="Lambda_DNA-bd_dom_sf"/>
</dbReference>
<gene>
    <name evidence="5" type="ORF">RQP52_23190</name>
</gene>
<dbReference type="Gene3D" id="1.10.260.40">
    <property type="entry name" value="lambda repressor-like DNA-binding domains"/>
    <property type="match status" value="1"/>
</dbReference>
<dbReference type="RefSeq" id="WP_315954057.1">
    <property type="nucleotide sequence ID" value="NZ_JAWCUD010000009.1"/>
</dbReference>
<accession>A0ABU3RIZ5</accession>
<evidence type="ECO:0000256" key="2">
    <source>
        <dbReference type="ARBA" id="ARBA00023125"/>
    </source>
</evidence>
<proteinExistence type="predicted"/>
<comment type="caution">
    <text evidence="5">The sequence shown here is derived from an EMBL/GenBank/DDBJ whole genome shotgun (WGS) entry which is preliminary data.</text>
</comment>
<dbReference type="PANTHER" id="PTHR46797">
    <property type="entry name" value="HTH-TYPE TRANSCRIPTIONAL REGULATOR"/>
    <property type="match status" value="1"/>
</dbReference>
<feature type="domain" description="HTH cro/C1-type" evidence="4">
    <location>
        <begin position="13"/>
        <end position="67"/>
    </location>
</feature>